<dbReference type="Proteomes" id="UP000465304">
    <property type="component" value="Unassembled WGS sequence"/>
</dbReference>
<sequence length="62" mass="6605">MSGSLSHSGKWCAARGHRTRPTSPIVAAPAGRYYAKIVNVPARLARPNDGHFSTYRAAGPGR</sequence>
<proteinExistence type="predicted"/>
<evidence type="ECO:0000256" key="1">
    <source>
        <dbReference type="SAM" id="MobiDB-lite"/>
    </source>
</evidence>
<name>A0A7I9ZMR4_9MYCO</name>
<accession>A0A7I9ZMR4</accession>
<dbReference type="EMBL" id="BLLB01000002">
    <property type="protein sequence ID" value="GFH01938.1"/>
    <property type="molecule type" value="Genomic_DNA"/>
</dbReference>
<comment type="caution">
    <text evidence="2">The sequence shown here is derived from an EMBL/GenBank/DDBJ whole genome shotgun (WGS) entry which is preliminary data.</text>
</comment>
<evidence type="ECO:0000313" key="2">
    <source>
        <dbReference type="EMBL" id="GFH01938.1"/>
    </source>
</evidence>
<gene>
    <name evidence="2" type="ORF">MHIP_24210</name>
</gene>
<evidence type="ECO:0000313" key="3">
    <source>
        <dbReference type="Proteomes" id="UP000465304"/>
    </source>
</evidence>
<organism evidence="2 3">
    <name type="scientific">Mycolicibacterium hippocampi</name>
    <dbReference type="NCBI Taxonomy" id="659824"/>
    <lineage>
        <taxon>Bacteria</taxon>
        <taxon>Bacillati</taxon>
        <taxon>Actinomycetota</taxon>
        <taxon>Actinomycetes</taxon>
        <taxon>Mycobacteriales</taxon>
        <taxon>Mycobacteriaceae</taxon>
        <taxon>Mycolicibacterium</taxon>
    </lineage>
</organism>
<feature type="region of interest" description="Disordered" evidence="1">
    <location>
        <begin position="1"/>
        <end position="23"/>
    </location>
</feature>
<protein>
    <submittedName>
        <fullName evidence="2">Uncharacterized protein</fullName>
    </submittedName>
</protein>
<reference evidence="2 3" key="1">
    <citation type="journal article" date="2019" name="Emerg. Microbes Infect.">
        <title>Comprehensive subspecies identification of 175 nontuberculous mycobacteria species based on 7547 genomic profiles.</title>
        <authorList>
            <person name="Matsumoto Y."/>
            <person name="Kinjo T."/>
            <person name="Motooka D."/>
            <person name="Nabeya D."/>
            <person name="Jung N."/>
            <person name="Uechi K."/>
            <person name="Horii T."/>
            <person name="Iida T."/>
            <person name="Fujita J."/>
            <person name="Nakamura S."/>
        </authorList>
    </citation>
    <scope>NUCLEOTIDE SEQUENCE [LARGE SCALE GENOMIC DNA]</scope>
    <source>
        <strain evidence="2 3">JCM 30996</strain>
    </source>
</reference>
<keyword evidence="3" id="KW-1185">Reference proteome</keyword>
<dbReference type="AlphaFoldDB" id="A0A7I9ZMR4"/>